<dbReference type="SUPFAM" id="SSF53474">
    <property type="entry name" value="alpha/beta-Hydrolases"/>
    <property type="match status" value="1"/>
</dbReference>
<protein>
    <submittedName>
        <fullName evidence="2">Carboxymethylenebutenolidase</fullName>
        <ecNumber evidence="2">3.1.1.45</ecNumber>
    </submittedName>
</protein>
<dbReference type="InterPro" id="IPR029058">
    <property type="entry name" value="AB_hydrolase_fold"/>
</dbReference>
<dbReference type="STRING" id="395961.Cyan7425_3405"/>
<dbReference type="EC" id="3.1.1.45" evidence="2"/>
<dbReference type="GO" id="GO:0008806">
    <property type="term" value="F:carboxymethylenebutenolidase activity"/>
    <property type="evidence" value="ECO:0007669"/>
    <property type="project" value="UniProtKB-EC"/>
</dbReference>
<dbReference type="InterPro" id="IPR051049">
    <property type="entry name" value="Dienelactone_hydrolase-like"/>
</dbReference>
<dbReference type="AlphaFoldDB" id="B8HQQ8"/>
<dbReference type="Gene3D" id="3.40.50.1820">
    <property type="entry name" value="alpha/beta hydrolase"/>
    <property type="match status" value="1"/>
</dbReference>
<gene>
    <name evidence="2" type="ordered locus">Cyan7425_3405</name>
</gene>
<organism evidence="2">
    <name type="scientific">Cyanothece sp. (strain PCC 7425 / ATCC 29141)</name>
    <dbReference type="NCBI Taxonomy" id="395961"/>
    <lineage>
        <taxon>Bacteria</taxon>
        <taxon>Bacillati</taxon>
        <taxon>Cyanobacteriota</taxon>
        <taxon>Cyanophyceae</taxon>
        <taxon>Gomontiellales</taxon>
        <taxon>Cyanothecaceae</taxon>
        <taxon>Cyanothece</taxon>
    </lineage>
</organism>
<dbReference type="PANTHER" id="PTHR46623">
    <property type="entry name" value="CARBOXYMETHYLENEBUTENOLIDASE-RELATED"/>
    <property type="match status" value="1"/>
</dbReference>
<dbReference type="PANTHER" id="PTHR46623:SF6">
    <property type="entry name" value="ALPHA_BETA-HYDROLASES SUPERFAMILY PROTEIN"/>
    <property type="match status" value="1"/>
</dbReference>
<feature type="domain" description="Dienelactone hydrolase" evidence="1">
    <location>
        <begin position="20"/>
        <end position="243"/>
    </location>
</feature>
<name>B8HQQ8_CYAP4</name>
<dbReference type="EMBL" id="CP001344">
    <property type="protein sequence ID" value="ACL45729.1"/>
    <property type="molecule type" value="Genomic_DNA"/>
</dbReference>
<keyword evidence="2" id="KW-0378">Hydrolase</keyword>
<accession>B8HQQ8</accession>
<dbReference type="HOGENOM" id="CLU_054590_7_3_3"/>
<dbReference type="Pfam" id="PF01738">
    <property type="entry name" value="DLH"/>
    <property type="match status" value="1"/>
</dbReference>
<proteinExistence type="predicted"/>
<dbReference type="InterPro" id="IPR002925">
    <property type="entry name" value="Dienelactn_hydro"/>
</dbReference>
<dbReference type="OrthoDB" id="9787933at2"/>
<evidence type="ECO:0000259" key="1">
    <source>
        <dbReference type="Pfam" id="PF01738"/>
    </source>
</evidence>
<reference evidence="2" key="1">
    <citation type="submission" date="2009-01" db="EMBL/GenBank/DDBJ databases">
        <title>Complete sequence of chromosome Cyanothece sp. PCC 7425.</title>
        <authorList>
            <consortium name="US DOE Joint Genome Institute"/>
            <person name="Lucas S."/>
            <person name="Copeland A."/>
            <person name="Lapidus A."/>
            <person name="Glavina del Rio T."/>
            <person name="Dalin E."/>
            <person name="Tice H."/>
            <person name="Bruce D."/>
            <person name="Goodwin L."/>
            <person name="Pitluck S."/>
            <person name="Sims D."/>
            <person name="Meineke L."/>
            <person name="Brettin T."/>
            <person name="Detter J.C."/>
            <person name="Han C."/>
            <person name="Larimer F."/>
            <person name="Land M."/>
            <person name="Hauser L."/>
            <person name="Kyrpides N."/>
            <person name="Ovchinnikova G."/>
            <person name="Liberton M."/>
            <person name="Stoeckel J."/>
            <person name="Banerjee A."/>
            <person name="Singh A."/>
            <person name="Page L."/>
            <person name="Sato H."/>
            <person name="Zhao L."/>
            <person name="Sherman L."/>
            <person name="Pakrasi H."/>
            <person name="Richardson P."/>
        </authorList>
    </citation>
    <scope>NUCLEOTIDE SEQUENCE</scope>
    <source>
        <strain evidence="2">PCC 7425</strain>
    </source>
</reference>
<dbReference type="eggNOG" id="COG0412">
    <property type="taxonomic scope" value="Bacteria"/>
</dbReference>
<sequence length="246" mass="26499">MAGSNLTTANVQIPNGDLLIDAYLAYPQTAGPLPAVIVFQEIFGVNDHIRDVTRRIAAEGYVAIAPAIYQRQAPGFETGYTAADIEIGRRYKEQTTAAELLSDTQATLAYLQTLPQCKGEAIATIGFCFGGHVAYLAATLPEIKATASFYGAGIATLTPGGGNPTLSRTGEIKGTLYAFFGDQDASIPPDQVEQIRTTLAQEGVDHRIFIYPADHGFFCDQRSSYDPVAATDAWEQVKQLFQTLKP</sequence>
<evidence type="ECO:0000313" key="2">
    <source>
        <dbReference type="EMBL" id="ACL45729.1"/>
    </source>
</evidence>
<dbReference type="KEGG" id="cyn:Cyan7425_3405"/>